<dbReference type="EMBL" id="JBHSZV010000047">
    <property type="protein sequence ID" value="MFC7063495.1"/>
    <property type="molecule type" value="Genomic_DNA"/>
</dbReference>
<name>A0ABW2EN00_9BACI</name>
<comment type="caution">
    <text evidence="1">The sequence shown here is derived from an EMBL/GenBank/DDBJ whole genome shotgun (WGS) entry which is preliminary data.</text>
</comment>
<reference evidence="2" key="1">
    <citation type="journal article" date="2019" name="Int. J. Syst. Evol. Microbiol.">
        <title>The Global Catalogue of Microorganisms (GCM) 10K type strain sequencing project: providing services to taxonomists for standard genome sequencing and annotation.</title>
        <authorList>
            <consortium name="The Broad Institute Genomics Platform"/>
            <consortium name="The Broad Institute Genome Sequencing Center for Infectious Disease"/>
            <person name="Wu L."/>
            <person name="Ma J."/>
        </authorList>
    </citation>
    <scope>NUCLEOTIDE SEQUENCE [LARGE SCALE GENOMIC DNA]</scope>
    <source>
        <strain evidence="2">CGMCC 4.1621</strain>
    </source>
</reference>
<dbReference type="Proteomes" id="UP001596410">
    <property type="component" value="Unassembled WGS sequence"/>
</dbReference>
<gene>
    <name evidence="1" type="ORF">ACFQIC_16915</name>
</gene>
<dbReference type="RefSeq" id="WP_204708607.1">
    <property type="nucleotide sequence ID" value="NZ_JBHSZV010000047.1"/>
</dbReference>
<proteinExistence type="predicted"/>
<accession>A0ABW2EN00</accession>
<evidence type="ECO:0008006" key="3">
    <source>
        <dbReference type="Google" id="ProtNLM"/>
    </source>
</evidence>
<evidence type="ECO:0000313" key="2">
    <source>
        <dbReference type="Proteomes" id="UP001596410"/>
    </source>
</evidence>
<keyword evidence="2" id="KW-1185">Reference proteome</keyword>
<sequence length="117" mass="13636">MKKILMLSLLVGYIFILLSGCAQNTIQKHYYVLVVEGEEDLIKEFDKYASVKNPVIEIDYYKNMKDAKKKFPSYSIEDSPVVFIFSISKEKDKNLELRTNDNDKSLRMLKSIKNDKS</sequence>
<dbReference type="PROSITE" id="PS51257">
    <property type="entry name" value="PROKAR_LIPOPROTEIN"/>
    <property type="match status" value="1"/>
</dbReference>
<organism evidence="1 2">
    <name type="scientific">Halobacillus seohaensis</name>
    <dbReference type="NCBI Taxonomy" id="447421"/>
    <lineage>
        <taxon>Bacteria</taxon>
        <taxon>Bacillati</taxon>
        <taxon>Bacillota</taxon>
        <taxon>Bacilli</taxon>
        <taxon>Bacillales</taxon>
        <taxon>Bacillaceae</taxon>
        <taxon>Halobacillus</taxon>
    </lineage>
</organism>
<evidence type="ECO:0000313" key="1">
    <source>
        <dbReference type="EMBL" id="MFC7063495.1"/>
    </source>
</evidence>
<protein>
    <recommendedName>
        <fullName evidence="3">Lipoprotein</fullName>
    </recommendedName>
</protein>